<evidence type="ECO:0000313" key="1">
    <source>
        <dbReference type="EMBL" id="KAF2471333.1"/>
    </source>
</evidence>
<reference evidence="1" key="1">
    <citation type="journal article" date="2020" name="Stud. Mycol.">
        <title>101 Dothideomycetes genomes: a test case for predicting lifestyles and emergence of pathogens.</title>
        <authorList>
            <person name="Haridas S."/>
            <person name="Albert R."/>
            <person name="Binder M."/>
            <person name="Bloem J."/>
            <person name="Labutti K."/>
            <person name="Salamov A."/>
            <person name="Andreopoulos B."/>
            <person name="Baker S."/>
            <person name="Barry K."/>
            <person name="Bills G."/>
            <person name="Bluhm B."/>
            <person name="Cannon C."/>
            <person name="Castanera R."/>
            <person name="Culley D."/>
            <person name="Daum C."/>
            <person name="Ezra D."/>
            <person name="Gonzalez J."/>
            <person name="Henrissat B."/>
            <person name="Kuo A."/>
            <person name="Liang C."/>
            <person name="Lipzen A."/>
            <person name="Lutzoni F."/>
            <person name="Magnuson J."/>
            <person name="Mondo S."/>
            <person name="Nolan M."/>
            <person name="Ohm R."/>
            <person name="Pangilinan J."/>
            <person name="Park H.-J."/>
            <person name="Ramirez L."/>
            <person name="Alfaro M."/>
            <person name="Sun H."/>
            <person name="Tritt A."/>
            <person name="Yoshinaga Y."/>
            <person name="Zwiers L.-H."/>
            <person name="Turgeon B."/>
            <person name="Goodwin S."/>
            <person name="Spatafora J."/>
            <person name="Crous P."/>
            <person name="Grigoriev I."/>
        </authorList>
    </citation>
    <scope>NUCLEOTIDE SEQUENCE</scope>
    <source>
        <strain evidence="1">ATCC 200398</strain>
    </source>
</reference>
<comment type="caution">
    <text evidence="1">The sequence shown here is derived from an EMBL/GenBank/DDBJ whole genome shotgun (WGS) entry which is preliminary data.</text>
</comment>
<proteinExistence type="predicted"/>
<accession>A0ACB6QWD6</accession>
<evidence type="ECO:0000313" key="2">
    <source>
        <dbReference type="Proteomes" id="UP000799755"/>
    </source>
</evidence>
<dbReference type="Proteomes" id="UP000799755">
    <property type="component" value="Unassembled WGS sequence"/>
</dbReference>
<sequence>MAVQRTNERQLGGHSAEHHRRHRQRLVEKGTVKKEHADSTKVNIYGVMQRWTNKHCKFLGEDRLSFLVKCTKEDIMTFLTWLLDLYPRIRKRSSLHEYWRVWRMLYQKSVGHSLHAKVREEVNDYIDGYLTKKYNLDTTAREKPVMNVDDVYLVLHHHWVLDDSVFPDERQRLQLALLLLLSAYTATRPAALVYAMINKRKRREHYIGWEEDQSDCGDMDLDLEDIKTLCYEDVKLLMLPNPEGKRDILVMEVTLRYTKGHKKRPNPKTFILTEVDALLLEPIMLMITIALLDNAFESKVRFVEEILRIRVRAPRRSLEFCWRSDMLKTPIFRQAERITTGIHTSPTKALRYYTYLYYLQRLGLRAGFMQILTAYAIRRGAGEAVEAVATQPQLQQVISHKDAGVYQVYINQRVQCDVQAAFLIRPSSTALFKAVTHMSRYMDPRAPTDPTPEQVNALKVEPEIVQLRKLRDQLSAEARRESGTFKAVETERTKMYQMYKKAEQDLRCAKAKALNSAKRSTRQRFFDTINTIEIDRQLNLSLLDLNEDDWEPEKVEHQLEERRVVAQLICKDIQDLTDQCKFDHRIRTVNALIALCQKKEAPRRQNPDRTWGVKQESDLPQPPPFPVACARTQCLFCFWNAKEPFDVRLHHFSTLYKARDHVERHLNQFEADGKIPCPDPGCQKAAVILHGHMHFKSHAARKHDYDIFRRLG</sequence>
<gene>
    <name evidence="1" type="ORF">BDR25DRAFT_223650</name>
</gene>
<keyword evidence="2" id="KW-1185">Reference proteome</keyword>
<name>A0ACB6QWD6_9PLEO</name>
<organism evidence="1 2">
    <name type="scientific">Lindgomyces ingoldianus</name>
    <dbReference type="NCBI Taxonomy" id="673940"/>
    <lineage>
        <taxon>Eukaryota</taxon>
        <taxon>Fungi</taxon>
        <taxon>Dikarya</taxon>
        <taxon>Ascomycota</taxon>
        <taxon>Pezizomycotina</taxon>
        <taxon>Dothideomycetes</taxon>
        <taxon>Pleosporomycetidae</taxon>
        <taxon>Pleosporales</taxon>
        <taxon>Lindgomycetaceae</taxon>
        <taxon>Lindgomyces</taxon>
    </lineage>
</organism>
<dbReference type="EMBL" id="MU003505">
    <property type="protein sequence ID" value="KAF2471333.1"/>
    <property type="molecule type" value="Genomic_DNA"/>
</dbReference>
<protein>
    <submittedName>
        <fullName evidence="1">Uncharacterized protein</fullName>
    </submittedName>
</protein>